<dbReference type="RefSeq" id="WP_349544378.1">
    <property type="nucleotide sequence ID" value="NZ_JAOALG010000002.1"/>
</dbReference>
<evidence type="ECO:0000313" key="3">
    <source>
        <dbReference type="EMBL" id="MEQ5842553.1"/>
    </source>
</evidence>
<evidence type="ECO:0000256" key="2">
    <source>
        <dbReference type="SAM" id="SignalP"/>
    </source>
</evidence>
<name>A0ABV1LTF2_9BURK</name>
<feature type="signal peptide" evidence="2">
    <location>
        <begin position="1"/>
        <end position="25"/>
    </location>
</feature>
<reference evidence="3 4" key="1">
    <citation type="journal article" date="2024" name="Chem. Sci.">
        <title>Discovery of a lagriamide polyketide by integrated genome mining, isotopic labeling, and untargeted metabolomics.</title>
        <authorList>
            <person name="Fergusson C.H."/>
            <person name="Saulog J."/>
            <person name="Paulo B.S."/>
            <person name="Wilson D.M."/>
            <person name="Liu D.Y."/>
            <person name="Morehouse N.J."/>
            <person name="Waterworth S."/>
            <person name="Barkei J."/>
            <person name="Gray C.A."/>
            <person name="Kwan J.C."/>
            <person name="Eustaquio A.S."/>
            <person name="Linington R.G."/>
        </authorList>
    </citation>
    <scope>NUCLEOTIDE SEQUENCE [LARGE SCALE GENOMIC DNA]</scope>
    <source>
        <strain evidence="3 4">RL17-338-BIF-B</strain>
    </source>
</reference>
<organism evidence="3 4">
    <name type="scientific">Paraburkholderia acidicola</name>
    <dbReference type="NCBI Taxonomy" id="1912599"/>
    <lineage>
        <taxon>Bacteria</taxon>
        <taxon>Pseudomonadati</taxon>
        <taxon>Pseudomonadota</taxon>
        <taxon>Betaproteobacteria</taxon>
        <taxon>Burkholderiales</taxon>
        <taxon>Burkholderiaceae</taxon>
        <taxon>Paraburkholderia</taxon>
    </lineage>
</organism>
<keyword evidence="2" id="KW-0732">Signal</keyword>
<keyword evidence="4" id="KW-1185">Reference proteome</keyword>
<feature type="chain" id="PRO_5046632055" evidence="2">
    <location>
        <begin position="26"/>
        <end position="207"/>
    </location>
</feature>
<accession>A0ABV1LTF2</accession>
<sequence>MNNNDRSLRNWALACCLAWPALASAQTAPAPATIKPANPCAASGTVAVGATSAAPAAAVDTAPSPAALAAAQELMGLQEDTVILNAQLKKLDVQTQVAERQEALSKMGRAVTNDEVAVIATQGLGRMMMATLNVNNSSEVDVHAGDTLSNGMRVVSIRPGVVVIDSHGMRNTLTVSSSSSGTQSHMVATSGMRNGMSPIPTIPMPGR</sequence>
<proteinExistence type="predicted"/>
<dbReference type="EMBL" id="JAOALG010000002">
    <property type="protein sequence ID" value="MEQ5842553.1"/>
    <property type="molecule type" value="Genomic_DNA"/>
</dbReference>
<feature type="compositionally biased region" description="Polar residues" evidence="1">
    <location>
        <begin position="173"/>
        <end position="187"/>
    </location>
</feature>
<evidence type="ECO:0000256" key="1">
    <source>
        <dbReference type="SAM" id="MobiDB-lite"/>
    </source>
</evidence>
<gene>
    <name evidence="3" type="ORF">N0A02_24185</name>
</gene>
<evidence type="ECO:0000313" key="4">
    <source>
        <dbReference type="Proteomes" id="UP001469089"/>
    </source>
</evidence>
<dbReference type="Proteomes" id="UP001469089">
    <property type="component" value="Unassembled WGS sequence"/>
</dbReference>
<comment type="caution">
    <text evidence="3">The sequence shown here is derived from an EMBL/GenBank/DDBJ whole genome shotgun (WGS) entry which is preliminary data.</text>
</comment>
<feature type="region of interest" description="Disordered" evidence="1">
    <location>
        <begin position="173"/>
        <end position="207"/>
    </location>
</feature>
<protein>
    <submittedName>
        <fullName evidence="3">Type IV pilus biogenesis protein PilP</fullName>
    </submittedName>
</protein>